<dbReference type="Proteomes" id="UP000669179">
    <property type="component" value="Unassembled WGS sequence"/>
</dbReference>
<evidence type="ECO:0000313" key="5">
    <source>
        <dbReference type="Proteomes" id="UP000669179"/>
    </source>
</evidence>
<organism evidence="4 5">
    <name type="scientific">Actinomadura barringtoniae</name>
    <dbReference type="NCBI Taxonomy" id="1427535"/>
    <lineage>
        <taxon>Bacteria</taxon>
        <taxon>Bacillati</taxon>
        <taxon>Actinomycetota</taxon>
        <taxon>Actinomycetes</taxon>
        <taxon>Streptosporangiales</taxon>
        <taxon>Thermomonosporaceae</taxon>
        <taxon>Actinomadura</taxon>
    </lineage>
</organism>
<evidence type="ECO:0000313" key="4">
    <source>
        <dbReference type="EMBL" id="MBO2448044.1"/>
    </source>
</evidence>
<dbReference type="PRINTS" id="PR00455">
    <property type="entry name" value="HTHTETR"/>
</dbReference>
<evidence type="ECO:0000259" key="3">
    <source>
        <dbReference type="PROSITE" id="PS50977"/>
    </source>
</evidence>
<keyword evidence="1 2" id="KW-0238">DNA-binding</keyword>
<sequence>MTANTTGRRPTAEERRDQVLEAAIHEFAEYGYHATKTAGIAKRAGISQPYIYALFDDKKALFLATLERVRDQIRDAFSAAYRPADSPQQALLNMGANYRKWLANPAATRCQLQGHAASADPEIQAFMRTGYIDMFDYIVKLTGADRPQVAQFMAIGNLLNLGAMLELPEEYIRPAINL</sequence>
<reference evidence="4" key="1">
    <citation type="submission" date="2021-03" db="EMBL/GenBank/DDBJ databases">
        <authorList>
            <person name="Kanchanasin P."/>
            <person name="Saeng-In P."/>
            <person name="Phongsopitanun W."/>
            <person name="Yuki M."/>
            <person name="Kudo T."/>
            <person name="Ohkuma M."/>
            <person name="Tanasupawat S."/>
        </authorList>
    </citation>
    <scope>NUCLEOTIDE SEQUENCE</scope>
    <source>
        <strain evidence="4">GKU 128</strain>
    </source>
</reference>
<comment type="caution">
    <text evidence="4">The sequence shown here is derived from an EMBL/GenBank/DDBJ whole genome shotgun (WGS) entry which is preliminary data.</text>
</comment>
<dbReference type="Pfam" id="PF00440">
    <property type="entry name" value="TetR_N"/>
    <property type="match status" value="1"/>
</dbReference>
<dbReference type="Gene3D" id="1.10.357.10">
    <property type="entry name" value="Tetracycline Repressor, domain 2"/>
    <property type="match status" value="1"/>
</dbReference>
<dbReference type="SUPFAM" id="SSF46689">
    <property type="entry name" value="Homeodomain-like"/>
    <property type="match status" value="1"/>
</dbReference>
<proteinExistence type="predicted"/>
<dbReference type="GO" id="GO:0000976">
    <property type="term" value="F:transcription cis-regulatory region binding"/>
    <property type="evidence" value="ECO:0007669"/>
    <property type="project" value="TreeGrafter"/>
</dbReference>
<protein>
    <submittedName>
        <fullName evidence="4">TetR/AcrR family transcriptional regulator</fullName>
    </submittedName>
</protein>
<feature type="DNA-binding region" description="H-T-H motif" evidence="2">
    <location>
        <begin position="36"/>
        <end position="55"/>
    </location>
</feature>
<dbReference type="RefSeq" id="WP_208255710.1">
    <property type="nucleotide sequence ID" value="NZ_JAGEOJ010000005.1"/>
</dbReference>
<dbReference type="AlphaFoldDB" id="A0A939T4D6"/>
<dbReference type="InterPro" id="IPR009057">
    <property type="entry name" value="Homeodomain-like_sf"/>
</dbReference>
<accession>A0A939T4D6</accession>
<name>A0A939T4D6_9ACTN</name>
<dbReference type="InterPro" id="IPR001647">
    <property type="entry name" value="HTH_TetR"/>
</dbReference>
<feature type="domain" description="HTH tetR-type" evidence="3">
    <location>
        <begin position="13"/>
        <end position="73"/>
    </location>
</feature>
<keyword evidence="5" id="KW-1185">Reference proteome</keyword>
<dbReference type="PROSITE" id="PS50977">
    <property type="entry name" value="HTH_TETR_2"/>
    <property type="match status" value="1"/>
</dbReference>
<dbReference type="EMBL" id="JAGEOJ010000005">
    <property type="protein sequence ID" value="MBO2448044.1"/>
    <property type="molecule type" value="Genomic_DNA"/>
</dbReference>
<dbReference type="InterPro" id="IPR050109">
    <property type="entry name" value="HTH-type_TetR-like_transc_reg"/>
</dbReference>
<dbReference type="PANTHER" id="PTHR30055:SF146">
    <property type="entry name" value="HTH-TYPE TRANSCRIPTIONAL DUAL REGULATOR CECR"/>
    <property type="match status" value="1"/>
</dbReference>
<evidence type="ECO:0000256" key="2">
    <source>
        <dbReference type="PROSITE-ProRule" id="PRU00335"/>
    </source>
</evidence>
<dbReference type="PANTHER" id="PTHR30055">
    <property type="entry name" value="HTH-TYPE TRANSCRIPTIONAL REGULATOR RUTR"/>
    <property type="match status" value="1"/>
</dbReference>
<gene>
    <name evidence="4" type="ORF">J4573_13150</name>
</gene>
<evidence type="ECO:0000256" key="1">
    <source>
        <dbReference type="ARBA" id="ARBA00023125"/>
    </source>
</evidence>
<dbReference type="GO" id="GO:0003700">
    <property type="term" value="F:DNA-binding transcription factor activity"/>
    <property type="evidence" value="ECO:0007669"/>
    <property type="project" value="TreeGrafter"/>
</dbReference>